<keyword evidence="1 7" id="KW-0479">Metal-binding</keyword>
<evidence type="ECO:0000256" key="5">
    <source>
        <dbReference type="ARBA" id="ARBA00023172"/>
    </source>
</evidence>
<dbReference type="InterPro" id="IPR006171">
    <property type="entry name" value="TOPRIM_dom"/>
</dbReference>
<dbReference type="Gene3D" id="1.10.8.420">
    <property type="entry name" value="RecR Domain 1"/>
    <property type="match status" value="1"/>
</dbReference>
<comment type="similarity">
    <text evidence="7">Belongs to the RecR family.</text>
</comment>
<dbReference type="Pfam" id="PF21175">
    <property type="entry name" value="RecR_C"/>
    <property type="match status" value="1"/>
</dbReference>
<keyword evidence="2 7" id="KW-0227">DNA damage</keyword>
<gene>
    <name evidence="7" type="primary">recR</name>
    <name evidence="9" type="ORF">A3D68_02660</name>
</gene>
<keyword evidence="6 7" id="KW-0234">DNA repair</keyword>
<dbReference type="Pfam" id="PF13662">
    <property type="entry name" value="Toprim_4"/>
    <property type="match status" value="1"/>
</dbReference>
<evidence type="ECO:0000313" key="9">
    <source>
        <dbReference type="EMBL" id="OGC82858.1"/>
    </source>
</evidence>
<dbReference type="STRING" id="1797240.A3D68_02660"/>
<proteinExistence type="inferred from homology"/>
<comment type="caution">
    <text evidence="7">Lacks conserved residue(s) required for the propagation of feature annotation.</text>
</comment>
<dbReference type="EMBL" id="MEWU01000035">
    <property type="protein sequence ID" value="OGC82858.1"/>
    <property type="molecule type" value="Genomic_DNA"/>
</dbReference>
<dbReference type="HAMAP" id="MF_00017">
    <property type="entry name" value="RecR"/>
    <property type="match status" value="1"/>
</dbReference>
<name>A0A1F4XMM4_9BACT</name>
<evidence type="ECO:0000313" key="10">
    <source>
        <dbReference type="Proteomes" id="UP000177564"/>
    </source>
</evidence>
<evidence type="ECO:0000256" key="6">
    <source>
        <dbReference type="ARBA" id="ARBA00023204"/>
    </source>
</evidence>
<dbReference type="SUPFAM" id="SSF111304">
    <property type="entry name" value="Recombination protein RecR"/>
    <property type="match status" value="1"/>
</dbReference>
<keyword evidence="4 7" id="KW-0862">Zinc</keyword>
<evidence type="ECO:0000256" key="4">
    <source>
        <dbReference type="ARBA" id="ARBA00022833"/>
    </source>
</evidence>
<dbReference type="PROSITE" id="PS50880">
    <property type="entry name" value="TOPRIM"/>
    <property type="match status" value="1"/>
</dbReference>
<dbReference type="GO" id="GO:0003677">
    <property type="term" value="F:DNA binding"/>
    <property type="evidence" value="ECO:0007669"/>
    <property type="project" value="UniProtKB-UniRule"/>
</dbReference>
<comment type="caution">
    <text evidence="9">The sequence shown here is derived from an EMBL/GenBank/DDBJ whole genome shotgun (WGS) entry which is preliminary data.</text>
</comment>
<dbReference type="PANTHER" id="PTHR30446:SF0">
    <property type="entry name" value="RECOMBINATION PROTEIN RECR"/>
    <property type="match status" value="1"/>
</dbReference>
<reference evidence="9 10" key="1">
    <citation type="journal article" date="2016" name="Nat. Commun.">
        <title>Thousands of microbial genomes shed light on interconnected biogeochemical processes in an aquifer system.</title>
        <authorList>
            <person name="Anantharaman K."/>
            <person name="Brown C.T."/>
            <person name="Hug L.A."/>
            <person name="Sharon I."/>
            <person name="Castelle C.J."/>
            <person name="Probst A.J."/>
            <person name="Thomas B.C."/>
            <person name="Singh A."/>
            <person name="Wilkins M.J."/>
            <person name="Karaoz U."/>
            <person name="Brodie E.L."/>
            <person name="Williams K.H."/>
            <person name="Hubbard S.S."/>
            <person name="Banfield J.F."/>
        </authorList>
    </citation>
    <scope>NUCLEOTIDE SEQUENCE [LARGE SCALE GENOMIC DNA]</scope>
</reference>
<dbReference type="Proteomes" id="UP000177564">
    <property type="component" value="Unassembled WGS sequence"/>
</dbReference>
<keyword evidence="3 7" id="KW-0863">Zinc-finger</keyword>
<dbReference type="AlphaFoldDB" id="A0A1F4XMM4"/>
<evidence type="ECO:0000256" key="7">
    <source>
        <dbReference type="HAMAP-Rule" id="MF_00017"/>
    </source>
</evidence>
<protein>
    <recommendedName>
        <fullName evidence="7">Recombination protein RecR</fullName>
    </recommendedName>
</protein>
<organism evidence="9 10">
    <name type="scientific">Candidatus Adlerbacteria bacterium RIFCSPHIGHO2_02_FULL_52_17</name>
    <dbReference type="NCBI Taxonomy" id="1797240"/>
    <lineage>
        <taxon>Bacteria</taxon>
        <taxon>Candidatus Adleribacteriota</taxon>
    </lineage>
</organism>
<dbReference type="GO" id="GO:0006310">
    <property type="term" value="P:DNA recombination"/>
    <property type="evidence" value="ECO:0007669"/>
    <property type="project" value="UniProtKB-UniRule"/>
</dbReference>
<evidence type="ECO:0000256" key="3">
    <source>
        <dbReference type="ARBA" id="ARBA00022771"/>
    </source>
</evidence>
<feature type="domain" description="Toprim" evidence="8">
    <location>
        <begin position="92"/>
        <end position="194"/>
    </location>
</feature>
<comment type="function">
    <text evidence="7">May play a role in DNA repair. It seems to be involved in an RecBC-independent recombinational process of DNA repair. It may act with RecF and RecO.</text>
</comment>
<evidence type="ECO:0000256" key="1">
    <source>
        <dbReference type="ARBA" id="ARBA00022723"/>
    </source>
</evidence>
<dbReference type="PANTHER" id="PTHR30446">
    <property type="entry name" value="RECOMBINATION PROTEIN RECR"/>
    <property type="match status" value="1"/>
</dbReference>
<dbReference type="Gene3D" id="3.40.1360.10">
    <property type="match status" value="1"/>
</dbReference>
<evidence type="ECO:0000256" key="2">
    <source>
        <dbReference type="ARBA" id="ARBA00022763"/>
    </source>
</evidence>
<dbReference type="InterPro" id="IPR000093">
    <property type="entry name" value="DNA_Rcmb_RecR"/>
</dbReference>
<keyword evidence="5 7" id="KW-0233">DNA recombination</keyword>
<sequence>MNPLERLTKNFERFPGIGPRQSRRFVQFLLAQQGAYRAALADDIKRLGANTFQCKKCFRWFAKSQQGSTLKGPNGKVEPCCPICCDSHRDQGLLCVVEKDADLDNVERSGFKGLYFVLGGTIPLAAEDPEAHVRAREFVKRVEEDASQKILKEVILGLSATTLGDHTRGFLQEKILPIAQALNFKITSLGRGLSTGSELEYADPDTIASALSSRH</sequence>
<evidence type="ECO:0000259" key="8">
    <source>
        <dbReference type="PROSITE" id="PS50880"/>
    </source>
</evidence>
<dbReference type="GO" id="GO:0006281">
    <property type="term" value="P:DNA repair"/>
    <property type="evidence" value="ECO:0007669"/>
    <property type="project" value="UniProtKB-UniRule"/>
</dbReference>
<dbReference type="InterPro" id="IPR023627">
    <property type="entry name" value="Rcmb_RecR"/>
</dbReference>
<dbReference type="GO" id="GO:0008270">
    <property type="term" value="F:zinc ion binding"/>
    <property type="evidence" value="ECO:0007669"/>
    <property type="project" value="UniProtKB-KW"/>
</dbReference>
<accession>A0A1F4XMM4</accession>